<accession>A0A1X7VNF8</accession>
<protein>
    <submittedName>
        <fullName evidence="2">Uncharacterized protein</fullName>
    </submittedName>
</protein>
<organism evidence="2">
    <name type="scientific">Amphimedon queenslandica</name>
    <name type="common">Sponge</name>
    <dbReference type="NCBI Taxonomy" id="400682"/>
    <lineage>
        <taxon>Eukaryota</taxon>
        <taxon>Metazoa</taxon>
        <taxon>Porifera</taxon>
        <taxon>Demospongiae</taxon>
        <taxon>Heteroscleromorpha</taxon>
        <taxon>Haplosclerida</taxon>
        <taxon>Niphatidae</taxon>
        <taxon>Amphimedon</taxon>
    </lineage>
</organism>
<keyword evidence="1" id="KW-1133">Transmembrane helix</keyword>
<keyword evidence="1" id="KW-0812">Transmembrane</keyword>
<keyword evidence="1" id="KW-0472">Membrane</keyword>
<dbReference type="AlphaFoldDB" id="A0A1X7VNF8"/>
<evidence type="ECO:0000256" key="1">
    <source>
        <dbReference type="SAM" id="Phobius"/>
    </source>
</evidence>
<sequence length="67" mass="7410">MITSTRHLKNSNSKCITLASLGGMHHIINIGIIVVIIIIIIMIVIMIIIITSDKSIGMIIIIRMMII</sequence>
<proteinExistence type="predicted"/>
<evidence type="ECO:0000313" key="2">
    <source>
        <dbReference type="EnsemblMetazoa" id="Aqu2.1.40923_001"/>
    </source>
</evidence>
<reference evidence="2" key="1">
    <citation type="submission" date="2017-05" db="UniProtKB">
        <authorList>
            <consortium name="EnsemblMetazoa"/>
        </authorList>
    </citation>
    <scope>IDENTIFICATION</scope>
</reference>
<dbReference type="EnsemblMetazoa" id="Aqu2.1.40923_001">
    <property type="protein sequence ID" value="Aqu2.1.40923_001"/>
    <property type="gene ID" value="Aqu2.1.40923"/>
</dbReference>
<name>A0A1X7VNF8_AMPQE</name>
<feature type="transmembrane region" description="Helical" evidence="1">
    <location>
        <begin position="27"/>
        <end position="50"/>
    </location>
</feature>
<dbReference type="InParanoid" id="A0A1X7VNF8"/>